<keyword evidence="4" id="KW-0472">Membrane</keyword>
<keyword evidence="1" id="KW-0732">Signal</keyword>
<feature type="compositionally biased region" description="Polar residues" evidence="3">
    <location>
        <begin position="96"/>
        <end position="147"/>
    </location>
</feature>
<dbReference type="AlphaFoldDB" id="A0A2I1TX25"/>
<keyword evidence="2" id="KW-0175">Coiled coil</keyword>
<evidence type="ECO:0000256" key="4">
    <source>
        <dbReference type="SAM" id="Phobius"/>
    </source>
</evidence>
<dbReference type="EMBL" id="PKID01000009">
    <property type="protein sequence ID" value="PKZ98176.1"/>
    <property type="molecule type" value="Genomic_DNA"/>
</dbReference>
<dbReference type="Proteomes" id="UP000234902">
    <property type="component" value="Unassembled WGS sequence"/>
</dbReference>
<dbReference type="NCBIfam" id="TIGR01168">
    <property type="entry name" value="YSIRK_signal"/>
    <property type="match status" value="1"/>
</dbReference>
<evidence type="ECO:0000256" key="2">
    <source>
        <dbReference type="SAM" id="Coils"/>
    </source>
</evidence>
<evidence type="ECO:0000259" key="5">
    <source>
        <dbReference type="Pfam" id="PF04650"/>
    </source>
</evidence>
<organism evidence="6 7">
    <name type="scientific">Streptococcus mitis</name>
    <dbReference type="NCBI Taxonomy" id="28037"/>
    <lineage>
        <taxon>Bacteria</taxon>
        <taxon>Bacillati</taxon>
        <taxon>Bacillota</taxon>
        <taxon>Bacilli</taxon>
        <taxon>Lactobacillales</taxon>
        <taxon>Streptococcaceae</taxon>
        <taxon>Streptococcus</taxon>
        <taxon>Streptococcus mitis group</taxon>
    </lineage>
</organism>
<name>A0A2I1TX25_STRMT</name>
<feature type="region of interest" description="Disordered" evidence="3">
    <location>
        <begin position="54"/>
        <end position="147"/>
    </location>
</feature>
<proteinExistence type="predicted"/>
<dbReference type="RefSeq" id="WP_101782509.1">
    <property type="nucleotide sequence ID" value="NZ_PKID01000009.1"/>
</dbReference>
<protein>
    <recommendedName>
        <fullName evidence="5">YSIRK Gram-positive signal peptide domain-containing protein</fullName>
    </recommendedName>
</protein>
<evidence type="ECO:0000256" key="1">
    <source>
        <dbReference type="ARBA" id="ARBA00022729"/>
    </source>
</evidence>
<accession>A0A2I1TX25</accession>
<gene>
    <name evidence="6" type="ORF">CYK19_07905</name>
</gene>
<keyword evidence="4" id="KW-0812">Transmembrane</keyword>
<feature type="transmembrane region" description="Helical" evidence="4">
    <location>
        <begin position="21"/>
        <end position="41"/>
    </location>
</feature>
<feature type="domain" description="YSIRK Gram-positive signal peptide" evidence="5">
    <location>
        <begin position="11"/>
        <end position="36"/>
    </location>
</feature>
<dbReference type="InterPro" id="IPR005877">
    <property type="entry name" value="YSIRK_signal_dom"/>
</dbReference>
<reference evidence="6 7" key="1">
    <citation type="submission" date="2017-12" db="EMBL/GenBank/DDBJ databases">
        <title>Phylogenetic diversity of female urinary microbiome.</title>
        <authorList>
            <person name="Thomas-White K."/>
            <person name="Wolfe A.J."/>
        </authorList>
    </citation>
    <scope>NUCLEOTIDE SEQUENCE [LARGE SCALE GENOMIC DNA]</scope>
    <source>
        <strain evidence="6 7">UMB0079</strain>
    </source>
</reference>
<feature type="compositionally biased region" description="Low complexity" evidence="3">
    <location>
        <begin position="67"/>
        <end position="93"/>
    </location>
</feature>
<evidence type="ECO:0000313" key="7">
    <source>
        <dbReference type="Proteomes" id="UP000234902"/>
    </source>
</evidence>
<comment type="caution">
    <text evidence="6">The sequence shown here is derived from an EMBL/GenBank/DDBJ whole genome shotgun (WGS) entry which is preliminary data.</text>
</comment>
<evidence type="ECO:0000313" key="6">
    <source>
        <dbReference type="EMBL" id="PKZ98176.1"/>
    </source>
</evidence>
<evidence type="ECO:0000256" key="3">
    <source>
        <dbReference type="SAM" id="MobiDB-lite"/>
    </source>
</evidence>
<keyword evidence="4" id="KW-1133">Transmembrane helix</keyword>
<feature type="coiled-coil region" evidence="2">
    <location>
        <begin position="147"/>
        <end position="174"/>
    </location>
</feature>
<sequence>MFGKKRDDNGEKVYRYSIRKYHFGAASVAIAALIFFANGVAKADMAVSPATANSTHQTAAGGGGDSSGDSGSAGDPNDQATTTNSTSEVTTPTRAGISTGTTSVENPVVSDSSNHSENVESTTSNVSEKTEIPTVTTGKAQGDVTSTEAKKVNVTDLKTALEELESKVASITDEAKCSDCRS</sequence>
<dbReference type="Pfam" id="PF04650">
    <property type="entry name" value="YSIRK_signal"/>
    <property type="match status" value="1"/>
</dbReference>